<name>A0A5N0EB42_9NOCA</name>
<dbReference type="InterPro" id="IPR010031">
    <property type="entry name" value="FAD_lactone_oxidase-like"/>
</dbReference>
<dbReference type="PANTHER" id="PTHR43762">
    <property type="entry name" value="L-GULONOLACTONE OXIDASE"/>
    <property type="match status" value="1"/>
</dbReference>
<dbReference type="GO" id="GO:0016020">
    <property type="term" value="C:membrane"/>
    <property type="evidence" value="ECO:0007669"/>
    <property type="project" value="InterPro"/>
</dbReference>
<dbReference type="SUPFAM" id="SSF56176">
    <property type="entry name" value="FAD-binding/transporter-associated domain-like"/>
    <property type="match status" value="1"/>
</dbReference>
<comment type="caution">
    <text evidence="3">The sequence shown here is derived from an EMBL/GenBank/DDBJ whole genome shotgun (WGS) entry which is preliminary data.</text>
</comment>
<dbReference type="Gene3D" id="1.10.45.10">
    <property type="entry name" value="Vanillyl-alcohol Oxidase, Chain A, domain 4"/>
    <property type="match status" value="1"/>
</dbReference>
<reference evidence="3 4" key="1">
    <citation type="submission" date="2019-09" db="EMBL/GenBank/DDBJ databases">
        <authorList>
            <person name="Wang X."/>
        </authorList>
    </citation>
    <scope>NUCLEOTIDE SEQUENCE [LARGE SCALE GENOMIC DNA]</scope>
    <source>
        <strain evidence="3 4">CICC 11023</strain>
    </source>
</reference>
<keyword evidence="4" id="KW-1185">Reference proteome</keyword>
<protein>
    <submittedName>
        <fullName evidence="3">FAD-binding oxidoreductase</fullName>
    </submittedName>
</protein>
<dbReference type="PANTHER" id="PTHR43762:SF1">
    <property type="entry name" value="D-ARABINONO-1,4-LACTONE OXIDASE"/>
    <property type="match status" value="1"/>
</dbReference>
<keyword evidence="1" id="KW-0560">Oxidoreductase</keyword>
<dbReference type="GO" id="GO:0071949">
    <property type="term" value="F:FAD binding"/>
    <property type="evidence" value="ECO:0007669"/>
    <property type="project" value="InterPro"/>
</dbReference>
<evidence type="ECO:0000313" key="4">
    <source>
        <dbReference type="Proteomes" id="UP000323876"/>
    </source>
</evidence>
<dbReference type="InterPro" id="IPR006094">
    <property type="entry name" value="Oxid_FAD_bind_N"/>
</dbReference>
<dbReference type="PROSITE" id="PS51387">
    <property type="entry name" value="FAD_PCMH"/>
    <property type="match status" value="1"/>
</dbReference>
<dbReference type="Proteomes" id="UP000323876">
    <property type="component" value="Unassembled WGS sequence"/>
</dbReference>
<organism evidence="3 4">
    <name type="scientific">Nocardia colli</name>
    <dbReference type="NCBI Taxonomy" id="2545717"/>
    <lineage>
        <taxon>Bacteria</taxon>
        <taxon>Bacillati</taxon>
        <taxon>Actinomycetota</taxon>
        <taxon>Actinomycetes</taxon>
        <taxon>Mycobacteriales</taxon>
        <taxon>Nocardiaceae</taxon>
        <taxon>Nocardia</taxon>
    </lineage>
</organism>
<feature type="domain" description="FAD-binding PCMH-type" evidence="2">
    <location>
        <begin position="37"/>
        <end position="208"/>
    </location>
</feature>
<evidence type="ECO:0000313" key="3">
    <source>
        <dbReference type="EMBL" id="KAA8885375.1"/>
    </source>
</evidence>
<dbReference type="Pfam" id="PF04030">
    <property type="entry name" value="ALO"/>
    <property type="match status" value="1"/>
</dbReference>
<dbReference type="Pfam" id="PF01565">
    <property type="entry name" value="FAD_binding_4"/>
    <property type="match status" value="1"/>
</dbReference>
<dbReference type="AlphaFoldDB" id="A0A5N0EB42"/>
<dbReference type="EMBL" id="VXLC01000015">
    <property type="protein sequence ID" value="KAA8885375.1"/>
    <property type="molecule type" value="Genomic_DNA"/>
</dbReference>
<evidence type="ECO:0000256" key="1">
    <source>
        <dbReference type="ARBA" id="ARBA00023002"/>
    </source>
</evidence>
<dbReference type="InterPro" id="IPR036318">
    <property type="entry name" value="FAD-bd_PCMH-like_sf"/>
</dbReference>
<dbReference type="GO" id="GO:0003885">
    <property type="term" value="F:D-arabinono-1,4-lactone oxidase activity"/>
    <property type="evidence" value="ECO:0007669"/>
    <property type="project" value="InterPro"/>
</dbReference>
<accession>A0A5N0EB42</accession>
<proteinExistence type="predicted"/>
<dbReference type="InterPro" id="IPR016166">
    <property type="entry name" value="FAD-bd_PCMH"/>
</dbReference>
<evidence type="ECO:0000259" key="2">
    <source>
        <dbReference type="PROSITE" id="PS51387"/>
    </source>
</evidence>
<sequence length="483" mass="52840">MPNPARASAALRYGGLVNFGERASVLDQRALTGWSRTASTVARVLSTPDIDTVAKSVREAGPRGVIARGLGRSYGDPAQNGGGLVIDMTVFDRVHSVDPDSGVVDVDAGVSLDALMRAVLPSGLWVPVLPGTRQVTVGGAIASDIHGKNHHSHGSFGNHVLSMDLLTADGSVRTITPEGVDAELFWATVGGMGLTGIIVRARVRMKHTETAYFIVDNDRTDNLDATMELLTGGSDEGYEYSMSVPDTISTGARVGRAAFSRGSLAKLDQLPVKLRRDPLKFDAPQLFTVPDIFPNGMVNNVTSRIAAEAAYRVYPQKARGRIQNLTQFYHPLDLLGEWNRAYGRRGFMQYQFSMPFGAEDQLADTVRAIAHSGHRSFLNVFKRMGPGNRAPLSWPHPGFMLSLDFPLKSGLGEFCSDLDRRVLAAGGRLYFAKDSRTTPEMVRAMYPRLDEWRRIRDLADPERVFVSDLARRLRLVSDEVVGR</sequence>
<dbReference type="Gene3D" id="3.30.465.10">
    <property type="match status" value="1"/>
</dbReference>
<dbReference type="OrthoDB" id="143770at2"/>
<gene>
    <name evidence="3" type="ORF">F3087_27355</name>
</gene>
<dbReference type="InterPro" id="IPR016169">
    <property type="entry name" value="FAD-bd_PCMH_sub2"/>
</dbReference>
<dbReference type="InterPro" id="IPR007173">
    <property type="entry name" value="ALO_C"/>
</dbReference>
<dbReference type="InterPro" id="IPR016171">
    <property type="entry name" value="Vanillyl_alc_oxidase_C-sub2"/>
</dbReference>